<accession>A0A6P4BC19</accession>
<name>A0A6P4BC19_ARADU</name>
<keyword evidence="1" id="KW-1185">Reference proteome</keyword>
<dbReference type="RefSeq" id="XP_015939816.1">
    <property type="nucleotide sequence ID" value="XM_016084330.1"/>
</dbReference>
<evidence type="ECO:0000313" key="2">
    <source>
        <dbReference type="RefSeq" id="XP_015939816.1"/>
    </source>
</evidence>
<evidence type="ECO:0000313" key="1">
    <source>
        <dbReference type="Proteomes" id="UP000515211"/>
    </source>
</evidence>
<dbReference type="AlphaFoldDB" id="A0A6P4BC19"/>
<dbReference type="Gene3D" id="2.40.70.10">
    <property type="entry name" value="Acid Proteases"/>
    <property type="match status" value="1"/>
</dbReference>
<protein>
    <submittedName>
        <fullName evidence="2">Uncharacterized protein LOC107465350</fullName>
    </submittedName>
</protein>
<dbReference type="PANTHER" id="PTHR33067">
    <property type="entry name" value="RNA-DIRECTED DNA POLYMERASE-RELATED"/>
    <property type="match status" value="1"/>
</dbReference>
<dbReference type="KEGG" id="adu:107465350"/>
<sequence length="268" mass="29707">MGAIPEKCGDPSPCMVTCTIGGVQFVDCMCDLGACVSIMSLSVYDALRLPPLKRSAARFVLADKSIISVVGIAEDVLVSIKGLMFPIDFYILEMPPNDSGRPSSILLGRPFLKTSWFKLDSFSGTYSFEIDGRAVSFNLDEAIKHPSEDHSIFHCDIIDVTVAKVHQEAVDEKNVVQGVSVGKPSEYIEDTLPPPVIPDDQVPSHELKIKLKPLLPHLKYAYLEDNQWLPVIIAKELTFQQEERLLTVLRRNKKAIRWSLADIVGISP</sequence>
<dbReference type="CDD" id="cd00303">
    <property type="entry name" value="retropepsin_like"/>
    <property type="match status" value="1"/>
</dbReference>
<gene>
    <name evidence="2" type="primary">LOC107465350</name>
</gene>
<dbReference type="GeneID" id="107465350"/>
<dbReference type="OrthoDB" id="10055717at2759"/>
<dbReference type="Proteomes" id="UP000515211">
    <property type="component" value="Chromosome 9"/>
</dbReference>
<organism evidence="1 2">
    <name type="scientific">Arachis duranensis</name>
    <name type="common">Wild peanut</name>
    <dbReference type="NCBI Taxonomy" id="130453"/>
    <lineage>
        <taxon>Eukaryota</taxon>
        <taxon>Viridiplantae</taxon>
        <taxon>Streptophyta</taxon>
        <taxon>Embryophyta</taxon>
        <taxon>Tracheophyta</taxon>
        <taxon>Spermatophyta</taxon>
        <taxon>Magnoliopsida</taxon>
        <taxon>eudicotyledons</taxon>
        <taxon>Gunneridae</taxon>
        <taxon>Pentapetalae</taxon>
        <taxon>rosids</taxon>
        <taxon>fabids</taxon>
        <taxon>Fabales</taxon>
        <taxon>Fabaceae</taxon>
        <taxon>Papilionoideae</taxon>
        <taxon>50 kb inversion clade</taxon>
        <taxon>dalbergioids sensu lato</taxon>
        <taxon>Dalbergieae</taxon>
        <taxon>Pterocarpus clade</taxon>
        <taxon>Arachis</taxon>
    </lineage>
</organism>
<dbReference type="SUPFAM" id="SSF50630">
    <property type="entry name" value="Acid proteases"/>
    <property type="match status" value="1"/>
</dbReference>
<reference evidence="1" key="1">
    <citation type="journal article" date="2016" name="Nat. Genet.">
        <title>The genome sequences of Arachis duranensis and Arachis ipaensis, the diploid ancestors of cultivated peanut.</title>
        <authorList>
            <person name="Bertioli D.J."/>
            <person name="Cannon S.B."/>
            <person name="Froenicke L."/>
            <person name="Huang G."/>
            <person name="Farmer A.D."/>
            <person name="Cannon E.K."/>
            <person name="Liu X."/>
            <person name="Gao D."/>
            <person name="Clevenger J."/>
            <person name="Dash S."/>
            <person name="Ren L."/>
            <person name="Moretzsohn M.C."/>
            <person name="Shirasawa K."/>
            <person name="Huang W."/>
            <person name="Vidigal B."/>
            <person name="Abernathy B."/>
            <person name="Chu Y."/>
            <person name="Niederhuth C.E."/>
            <person name="Umale P."/>
            <person name="Araujo A.C."/>
            <person name="Kozik A."/>
            <person name="Kim K.D."/>
            <person name="Burow M.D."/>
            <person name="Varshney R.K."/>
            <person name="Wang X."/>
            <person name="Zhang X."/>
            <person name="Barkley N."/>
            <person name="Guimaraes P.M."/>
            <person name="Isobe S."/>
            <person name="Guo B."/>
            <person name="Liao B."/>
            <person name="Stalker H.T."/>
            <person name="Schmitz R.J."/>
            <person name="Scheffler B.E."/>
            <person name="Leal-Bertioli S.C."/>
            <person name="Xun X."/>
            <person name="Jackson S.A."/>
            <person name="Michelmore R."/>
            <person name="Ozias-Akins P."/>
        </authorList>
    </citation>
    <scope>NUCLEOTIDE SEQUENCE [LARGE SCALE GENOMIC DNA]</scope>
    <source>
        <strain evidence="1">cv. V14167</strain>
    </source>
</reference>
<dbReference type="PANTHER" id="PTHR33067:SF15">
    <property type="entry name" value="RNA-DIRECTED DNA POLYMERASE"/>
    <property type="match status" value="1"/>
</dbReference>
<dbReference type="InterPro" id="IPR021109">
    <property type="entry name" value="Peptidase_aspartic_dom_sf"/>
</dbReference>
<reference evidence="2" key="2">
    <citation type="submission" date="2025-08" db="UniProtKB">
        <authorList>
            <consortium name="RefSeq"/>
        </authorList>
    </citation>
    <scope>IDENTIFICATION</scope>
    <source>
        <tissue evidence="2">Whole plant</tissue>
    </source>
</reference>
<proteinExistence type="predicted"/>